<name>A0A0V0GEV9_SOLCH</name>
<sequence length="63" mass="7363">VNHICIIVHSDFIFGLNCNQTITCHVFNCVRFISHNFLYSLVFTHNHICIIIHNDLTFTLNCK</sequence>
<organism evidence="1">
    <name type="scientific">Solanum chacoense</name>
    <name type="common">Chaco potato</name>
    <dbReference type="NCBI Taxonomy" id="4108"/>
    <lineage>
        <taxon>Eukaryota</taxon>
        <taxon>Viridiplantae</taxon>
        <taxon>Streptophyta</taxon>
        <taxon>Embryophyta</taxon>
        <taxon>Tracheophyta</taxon>
        <taxon>Spermatophyta</taxon>
        <taxon>Magnoliopsida</taxon>
        <taxon>eudicotyledons</taxon>
        <taxon>Gunneridae</taxon>
        <taxon>Pentapetalae</taxon>
        <taxon>asterids</taxon>
        <taxon>lamiids</taxon>
        <taxon>Solanales</taxon>
        <taxon>Solanaceae</taxon>
        <taxon>Solanoideae</taxon>
        <taxon>Solaneae</taxon>
        <taxon>Solanum</taxon>
    </lineage>
</organism>
<accession>A0A0V0GEV9</accession>
<protein>
    <submittedName>
        <fullName evidence="1">Putative ovule protein</fullName>
    </submittedName>
</protein>
<feature type="non-terminal residue" evidence="1">
    <location>
        <position position="1"/>
    </location>
</feature>
<dbReference type="EMBL" id="GEDG01040401">
    <property type="protein sequence ID" value="JAP06732.1"/>
    <property type="molecule type" value="Transcribed_RNA"/>
</dbReference>
<proteinExistence type="predicted"/>
<dbReference type="AlphaFoldDB" id="A0A0V0GEV9"/>
<reference evidence="1" key="1">
    <citation type="submission" date="2015-12" db="EMBL/GenBank/DDBJ databases">
        <title>Gene expression during late stages of embryo sac development: a critical building block for successful pollen-pistil interactions.</title>
        <authorList>
            <person name="Liu Y."/>
            <person name="Joly V."/>
            <person name="Sabar M."/>
            <person name="Matton D.P."/>
        </authorList>
    </citation>
    <scope>NUCLEOTIDE SEQUENCE</scope>
</reference>
<evidence type="ECO:0000313" key="1">
    <source>
        <dbReference type="EMBL" id="JAP06732.1"/>
    </source>
</evidence>